<feature type="domain" description="CCHC-type" evidence="3">
    <location>
        <begin position="298"/>
        <end position="312"/>
    </location>
</feature>
<dbReference type="GeneID" id="131801807"/>
<name>A0ABM3UTA3_MUSDO</name>
<evidence type="ECO:0000256" key="2">
    <source>
        <dbReference type="SAM" id="MobiDB-lite"/>
    </source>
</evidence>
<gene>
    <name evidence="5" type="primary">LOC131801807</name>
</gene>
<dbReference type="Gene3D" id="4.10.60.10">
    <property type="entry name" value="Zinc finger, CCHC-type"/>
    <property type="match status" value="1"/>
</dbReference>
<protein>
    <submittedName>
        <fullName evidence="5">Uncharacterized protein LOC131801807</fullName>
    </submittedName>
</protein>
<sequence length="331" mass="37370">MVREEIMAQLQELGISFPDTATISQLRELLRDVVGASVPSPQASKSTALAETQTEAEETDTQQLERPLESKLKILKLQKQIAELEEPKLKAAANFGDVEGVLPKFTGDDDYAVTKWVKEFERVTNIVGCTAAEKFLFARRMMAGSACLFMRNSNANNWDSFKQDLCNEFKKLIGTKEIFKRLENRVWNKNLEKLHSYVLIMQQIADDAPISEAELVECILEGLRDKTSAISIFYPAKTVAELKNLIPRYEKILDGRKINKTTSENQTTTLTTVRCYNCSEYGHYASSCTREKRQHGSCFKCGKFGHLRTQCPLRAVAAVPDQAVNWNLKSV</sequence>
<proteinExistence type="predicted"/>
<dbReference type="Proteomes" id="UP001652621">
    <property type="component" value="Unplaced"/>
</dbReference>
<keyword evidence="1" id="KW-0862">Zinc</keyword>
<keyword evidence="1" id="KW-0863">Zinc-finger</keyword>
<dbReference type="PROSITE" id="PS50158">
    <property type="entry name" value="ZF_CCHC"/>
    <property type="match status" value="2"/>
</dbReference>
<evidence type="ECO:0000259" key="3">
    <source>
        <dbReference type="PROSITE" id="PS50158"/>
    </source>
</evidence>
<dbReference type="SUPFAM" id="SSF57756">
    <property type="entry name" value="Retrovirus zinc finger-like domains"/>
    <property type="match status" value="1"/>
</dbReference>
<accession>A0ABM3UTA3</accession>
<evidence type="ECO:0000313" key="5">
    <source>
        <dbReference type="RefSeq" id="XP_058976756.1"/>
    </source>
</evidence>
<dbReference type="RefSeq" id="XP_058976756.1">
    <property type="nucleotide sequence ID" value="XM_059120773.1"/>
</dbReference>
<dbReference type="InterPro" id="IPR001878">
    <property type="entry name" value="Znf_CCHC"/>
</dbReference>
<feature type="domain" description="CCHC-type" evidence="3">
    <location>
        <begin position="274"/>
        <end position="290"/>
    </location>
</feature>
<keyword evidence="1" id="KW-0479">Metal-binding</keyword>
<dbReference type="SMART" id="SM00343">
    <property type="entry name" value="ZnF_C2HC"/>
    <property type="match status" value="2"/>
</dbReference>
<evidence type="ECO:0000256" key="1">
    <source>
        <dbReference type="PROSITE-ProRule" id="PRU00047"/>
    </source>
</evidence>
<reference evidence="5" key="1">
    <citation type="submission" date="2025-08" db="UniProtKB">
        <authorList>
            <consortium name="RefSeq"/>
        </authorList>
    </citation>
    <scope>IDENTIFICATION</scope>
    <source>
        <strain evidence="5">Aabys</strain>
        <tissue evidence="5">Whole body</tissue>
    </source>
</reference>
<organism evidence="4 5">
    <name type="scientific">Musca domestica</name>
    <name type="common">House fly</name>
    <dbReference type="NCBI Taxonomy" id="7370"/>
    <lineage>
        <taxon>Eukaryota</taxon>
        <taxon>Metazoa</taxon>
        <taxon>Ecdysozoa</taxon>
        <taxon>Arthropoda</taxon>
        <taxon>Hexapoda</taxon>
        <taxon>Insecta</taxon>
        <taxon>Pterygota</taxon>
        <taxon>Neoptera</taxon>
        <taxon>Endopterygota</taxon>
        <taxon>Diptera</taxon>
        <taxon>Brachycera</taxon>
        <taxon>Muscomorpha</taxon>
        <taxon>Muscoidea</taxon>
        <taxon>Muscidae</taxon>
        <taxon>Musca</taxon>
    </lineage>
</organism>
<dbReference type="InterPro" id="IPR036875">
    <property type="entry name" value="Znf_CCHC_sf"/>
</dbReference>
<evidence type="ECO:0000313" key="4">
    <source>
        <dbReference type="Proteomes" id="UP001652621"/>
    </source>
</evidence>
<dbReference type="Pfam" id="PF00098">
    <property type="entry name" value="zf-CCHC"/>
    <property type="match status" value="2"/>
</dbReference>
<keyword evidence="4" id="KW-1185">Reference proteome</keyword>
<feature type="region of interest" description="Disordered" evidence="2">
    <location>
        <begin position="38"/>
        <end position="64"/>
    </location>
</feature>